<reference evidence="1" key="2">
    <citation type="journal article" date="2023" name="Food Microbiol.">
        <title>Evaluation of the fermentation potential of lactic acid bacteria isolated from herbs, fruits and vegetables as starter cultures in nut-based milk alternatives.</title>
        <authorList>
            <person name="Huang W."/>
            <person name="Dong A."/>
            <person name="Pham H.T."/>
            <person name="Zhou C."/>
            <person name="Huo Z."/>
            <person name="Watjen A.P."/>
            <person name="Prakash S."/>
            <person name="Bang-Berthelsen C.H."/>
            <person name="Turner M.S."/>
        </authorList>
    </citation>
    <scope>NUCLEOTIDE SEQUENCE</scope>
    <source>
        <strain evidence="1">3</strain>
    </source>
</reference>
<dbReference type="AlphaFoldDB" id="A0A9X4NG61"/>
<comment type="caution">
    <text evidence="1">The sequence shown here is derived from an EMBL/GenBank/DDBJ whole genome shotgun (WGS) entry which is preliminary data.</text>
</comment>
<sequence length="84" mass="9850">MKLSSKKEYQEGDEITVDGVDYKVISEQNADFTWSYGFQRVESDIMEGFEHDLENLVNAYDCDWDGYLSCKKNFIKRYGKEGNQ</sequence>
<reference evidence="1" key="1">
    <citation type="submission" date="2022-10" db="EMBL/GenBank/DDBJ databases">
        <authorList>
            <person name="Turner M.S."/>
            <person name="Huang W."/>
        </authorList>
    </citation>
    <scope>NUCLEOTIDE SEQUENCE</scope>
    <source>
        <strain evidence="1">3</strain>
    </source>
</reference>
<accession>A0A9X4NG61</accession>
<evidence type="ECO:0000313" key="1">
    <source>
        <dbReference type="EMBL" id="MDG4983488.1"/>
    </source>
</evidence>
<name>A0A9X4NG61_9LACT</name>
<dbReference type="Proteomes" id="UP001152614">
    <property type="component" value="Unassembled WGS sequence"/>
</dbReference>
<dbReference type="RefSeq" id="WP_278228811.1">
    <property type="nucleotide sequence ID" value="NZ_JAOWLY010000004.1"/>
</dbReference>
<proteinExistence type="predicted"/>
<evidence type="ECO:0000313" key="2">
    <source>
        <dbReference type="Proteomes" id="UP001152614"/>
    </source>
</evidence>
<dbReference type="EMBL" id="JAOWLY010000004">
    <property type="protein sequence ID" value="MDG4983488.1"/>
    <property type="molecule type" value="Genomic_DNA"/>
</dbReference>
<protein>
    <submittedName>
        <fullName evidence="1">Uncharacterized protein</fullName>
    </submittedName>
</protein>
<organism evidence="1 2">
    <name type="scientific">Lactococcus lactis</name>
    <dbReference type="NCBI Taxonomy" id="1358"/>
    <lineage>
        <taxon>Bacteria</taxon>
        <taxon>Bacillati</taxon>
        <taxon>Bacillota</taxon>
        <taxon>Bacilli</taxon>
        <taxon>Lactobacillales</taxon>
        <taxon>Streptococcaceae</taxon>
        <taxon>Lactococcus</taxon>
    </lineage>
</organism>
<gene>
    <name evidence="1" type="ORF">OGZ51_04925</name>
</gene>